<name>A0ACC0QQN7_9HYPO</name>
<dbReference type="EMBL" id="CM046509">
    <property type="protein sequence ID" value="KAI8663400.1"/>
    <property type="molecule type" value="Genomic_DNA"/>
</dbReference>
<evidence type="ECO:0000313" key="1">
    <source>
        <dbReference type="EMBL" id="KAI8663400.1"/>
    </source>
</evidence>
<organism evidence="1 2">
    <name type="scientific">Fusarium keratoplasticum</name>
    <dbReference type="NCBI Taxonomy" id="1328300"/>
    <lineage>
        <taxon>Eukaryota</taxon>
        <taxon>Fungi</taxon>
        <taxon>Dikarya</taxon>
        <taxon>Ascomycota</taxon>
        <taxon>Pezizomycotina</taxon>
        <taxon>Sordariomycetes</taxon>
        <taxon>Hypocreomycetidae</taxon>
        <taxon>Hypocreales</taxon>
        <taxon>Nectriaceae</taxon>
        <taxon>Fusarium</taxon>
        <taxon>Fusarium solani species complex</taxon>
    </lineage>
</organism>
<comment type="caution">
    <text evidence="1">The sequence shown here is derived from an EMBL/GenBank/DDBJ whole genome shotgun (WGS) entry which is preliminary data.</text>
</comment>
<proteinExistence type="predicted"/>
<gene>
    <name evidence="1" type="ORF">NCS57_00940800</name>
</gene>
<keyword evidence="2" id="KW-1185">Reference proteome</keyword>
<protein>
    <submittedName>
        <fullName evidence="1">MFS domain-containing protein</fullName>
    </submittedName>
</protein>
<accession>A0ACC0QQN7</accession>
<sequence>MSPPDQTAKIGDLPGQVSNKLSYAHEEGDWDEASGLTHEELAFVREFPEDKKKKVLWKVDVRLVPFLTLLYLFAYIDRANIGNAKIEGLVEDLGMTDDQYRICLSIFYVPYILFEIPSNHYLNKMKRPSIYISAIVIAWGLVMTFSGLTQNFGGLLAIRLLLGATESHAESGFFPGSILIISKWYLPNETQTRIAVFYTASALAGAFSGMLAAGIAQMDGVGGLEGWRWIFLLEGIVTVLLGVLTYFWLIDSPALSSGWLEPDEIRYLELRQRADPSRRAMARAKSEGSGSDTRKALISVLCDWQIWMHGIIYWSNTVPNNALKFTMPQIVRNMGFEATRAQLLTIPPYIIGAISAFVSSWFADRFSWRMPFIVGPQLVVIVAYSVLFAMAGDIMNNVPACYFSICLACLGLYPINPCGNAWNLNNLAGPSKRAMGIAFMLCIGNVGGIIGGFIYIDSEKPKYPTGFGSSLGFVAAGVLACLVVEALYKYINTQRAKMTEEEVFAKYTPEELDAMGDRSPLYRYTL</sequence>
<evidence type="ECO:0000313" key="2">
    <source>
        <dbReference type="Proteomes" id="UP001065298"/>
    </source>
</evidence>
<reference evidence="1" key="1">
    <citation type="submission" date="2022-06" db="EMBL/GenBank/DDBJ databases">
        <title>Fusarium solani species complex genomes reveal bases of compartmentalisation and animal pathogenesis.</title>
        <authorList>
            <person name="Tsai I.J."/>
        </authorList>
    </citation>
    <scope>NUCLEOTIDE SEQUENCE</scope>
    <source>
        <strain evidence="1">Fu6.1</strain>
    </source>
</reference>
<dbReference type="Proteomes" id="UP001065298">
    <property type="component" value="Chromosome 7"/>
</dbReference>